<name>A0A1I7V8S0_LOALO</name>
<proteinExistence type="predicted"/>
<protein>
    <submittedName>
        <fullName evidence="2">HTH La-type RNA-binding domain-containing protein</fullName>
    </submittedName>
</protein>
<reference evidence="1" key="1">
    <citation type="submission" date="2012-04" db="EMBL/GenBank/DDBJ databases">
        <title>The Genome Sequence of Loa loa.</title>
        <authorList>
            <consortium name="The Broad Institute Genome Sequencing Platform"/>
            <consortium name="Broad Institute Genome Sequencing Center for Infectious Disease"/>
            <person name="Nutman T.B."/>
            <person name="Fink D.L."/>
            <person name="Russ C."/>
            <person name="Young S."/>
            <person name="Zeng Q."/>
            <person name="Gargeya S."/>
            <person name="Alvarado L."/>
            <person name="Berlin A."/>
            <person name="Chapman S.B."/>
            <person name="Chen Z."/>
            <person name="Freedman E."/>
            <person name="Gellesch M."/>
            <person name="Goldberg J."/>
            <person name="Griggs A."/>
            <person name="Gujja S."/>
            <person name="Heilman E.R."/>
            <person name="Heiman D."/>
            <person name="Howarth C."/>
            <person name="Mehta T."/>
            <person name="Neiman D."/>
            <person name="Pearson M."/>
            <person name="Roberts A."/>
            <person name="Saif S."/>
            <person name="Shea T."/>
            <person name="Shenoy N."/>
            <person name="Sisk P."/>
            <person name="Stolte C."/>
            <person name="Sykes S."/>
            <person name="White J."/>
            <person name="Yandava C."/>
            <person name="Haas B."/>
            <person name="Henn M.R."/>
            <person name="Nusbaum C."/>
            <person name="Birren B."/>
        </authorList>
    </citation>
    <scope>NUCLEOTIDE SEQUENCE [LARGE SCALE GENOMIC DNA]</scope>
</reference>
<organism evidence="1 2">
    <name type="scientific">Loa loa</name>
    <name type="common">Eye worm</name>
    <name type="synonym">Filaria loa</name>
    <dbReference type="NCBI Taxonomy" id="7209"/>
    <lineage>
        <taxon>Eukaryota</taxon>
        <taxon>Metazoa</taxon>
        <taxon>Ecdysozoa</taxon>
        <taxon>Nematoda</taxon>
        <taxon>Chromadorea</taxon>
        <taxon>Rhabditida</taxon>
        <taxon>Spirurina</taxon>
        <taxon>Spiruromorpha</taxon>
        <taxon>Filarioidea</taxon>
        <taxon>Onchocercidae</taxon>
        <taxon>Loa</taxon>
    </lineage>
</organism>
<dbReference type="Proteomes" id="UP000095285">
    <property type="component" value="Unassembled WGS sequence"/>
</dbReference>
<keyword evidence="1" id="KW-1185">Reference proteome</keyword>
<reference evidence="2" key="2">
    <citation type="submission" date="2016-11" db="UniProtKB">
        <authorList>
            <consortium name="WormBaseParasite"/>
        </authorList>
    </citation>
    <scope>IDENTIFICATION</scope>
</reference>
<evidence type="ECO:0000313" key="2">
    <source>
        <dbReference type="WBParaSite" id="EN70_11084"/>
    </source>
</evidence>
<dbReference type="WBParaSite" id="EN70_11084">
    <property type="protein sequence ID" value="EN70_11084"/>
    <property type="gene ID" value="EN70_11084"/>
</dbReference>
<sequence>MKEGYVPASTLFTIYFNMMLLQRAMTNLDEGNGIYIRYRTMKAMRLRSLKKSAPQNDHLHPLIIIDESEPKLIQTVQLFG</sequence>
<dbReference type="AlphaFoldDB" id="A0A1I7V8S0"/>
<accession>A0A1I7V8S0</accession>
<evidence type="ECO:0000313" key="1">
    <source>
        <dbReference type="Proteomes" id="UP000095285"/>
    </source>
</evidence>